<reference evidence="8" key="1">
    <citation type="journal article" date="2020" name="Science">
        <title>Unexpected conservation and global transmission of agrobacterial virulence plasmids.</title>
        <authorList>
            <person name="Weisberg A.J."/>
            <person name="Davis E.W. 2nd"/>
            <person name="Tabima J."/>
            <person name="Belcher M.S."/>
            <person name="Miller M."/>
            <person name="Kuo C.H."/>
            <person name="Loper J.E."/>
            <person name="Grunwald N.J."/>
            <person name="Putnam M.L."/>
            <person name="Chang J.H."/>
        </authorList>
    </citation>
    <scope>NUCLEOTIDE SEQUENCE</scope>
    <source>
        <strain evidence="8">17-1853-1a</strain>
    </source>
</reference>
<evidence type="ECO:0000313" key="9">
    <source>
        <dbReference type="Proteomes" id="UP000702952"/>
    </source>
</evidence>
<keyword evidence="4" id="KW-0378">Hydrolase</keyword>
<name>A0A1B9TTD5_AGRTU</name>
<dbReference type="SUPFAM" id="SSF51261">
    <property type="entry name" value="Duplicated hybrid motif"/>
    <property type="match status" value="1"/>
</dbReference>
<dbReference type="RefSeq" id="WP_065659265.1">
    <property type="nucleotide sequence ID" value="NZ_CP032921.1"/>
</dbReference>
<evidence type="ECO:0000259" key="7">
    <source>
        <dbReference type="Pfam" id="PF01551"/>
    </source>
</evidence>
<dbReference type="FunFam" id="2.70.70.10:FF:000006">
    <property type="entry name" value="M23 family peptidase"/>
    <property type="match status" value="1"/>
</dbReference>
<organism evidence="8 9">
    <name type="scientific">Agrobacterium tumefaciens</name>
    <dbReference type="NCBI Taxonomy" id="358"/>
    <lineage>
        <taxon>Bacteria</taxon>
        <taxon>Pseudomonadati</taxon>
        <taxon>Pseudomonadota</taxon>
        <taxon>Alphaproteobacteria</taxon>
        <taxon>Hyphomicrobiales</taxon>
        <taxon>Rhizobiaceae</taxon>
        <taxon>Rhizobium/Agrobacterium group</taxon>
        <taxon>Agrobacterium</taxon>
        <taxon>Agrobacterium tumefaciens complex</taxon>
    </lineage>
</organism>
<dbReference type="Gene3D" id="2.70.70.10">
    <property type="entry name" value="Glucose Permease (Domain IIA)"/>
    <property type="match status" value="1"/>
</dbReference>
<keyword evidence="5" id="KW-0862">Zinc</keyword>
<evidence type="ECO:0000313" key="8">
    <source>
        <dbReference type="EMBL" id="NTC30416.1"/>
    </source>
</evidence>
<gene>
    <name evidence="8" type="ORF">G6M46_19980</name>
</gene>
<keyword evidence="3" id="KW-0479">Metal-binding</keyword>
<proteinExistence type="predicted"/>
<dbReference type="PANTHER" id="PTHR21666">
    <property type="entry name" value="PEPTIDASE-RELATED"/>
    <property type="match status" value="1"/>
</dbReference>
<evidence type="ECO:0000256" key="2">
    <source>
        <dbReference type="ARBA" id="ARBA00022670"/>
    </source>
</evidence>
<dbReference type="EMBL" id="JAAMAY010000030">
    <property type="protein sequence ID" value="NTC30416.1"/>
    <property type="molecule type" value="Genomic_DNA"/>
</dbReference>
<protein>
    <submittedName>
        <fullName evidence="8">M23 family metallopeptidase</fullName>
    </submittedName>
</protein>
<dbReference type="PANTHER" id="PTHR21666:SF288">
    <property type="entry name" value="CELL DIVISION PROTEIN YTFB"/>
    <property type="match status" value="1"/>
</dbReference>
<feature type="domain" description="M23ase beta-sheet core" evidence="7">
    <location>
        <begin position="329"/>
        <end position="423"/>
    </location>
</feature>
<evidence type="ECO:0000256" key="6">
    <source>
        <dbReference type="ARBA" id="ARBA00023049"/>
    </source>
</evidence>
<dbReference type="GO" id="GO:0004222">
    <property type="term" value="F:metalloendopeptidase activity"/>
    <property type="evidence" value="ECO:0007669"/>
    <property type="project" value="TreeGrafter"/>
</dbReference>
<dbReference type="CDD" id="cd12797">
    <property type="entry name" value="M23_peptidase"/>
    <property type="match status" value="1"/>
</dbReference>
<dbReference type="GO" id="GO:0006508">
    <property type="term" value="P:proteolysis"/>
    <property type="evidence" value="ECO:0007669"/>
    <property type="project" value="UniProtKB-KW"/>
</dbReference>
<evidence type="ECO:0000256" key="1">
    <source>
        <dbReference type="ARBA" id="ARBA00001947"/>
    </source>
</evidence>
<dbReference type="InterPro" id="IPR050570">
    <property type="entry name" value="Cell_wall_metabolism_enzyme"/>
</dbReference>
<evidence type="ECO:0000256" key="3">
    <source>
        <dbReference type="ARBA" id="ARBA00022723"/>
    </source>
</evidence>
<dbReference type="GO" id="GO:0046872">
    <property type="term" value="F:metal ion binding"/>
    <property type="evidence" value="ECO:0007669"/>
    <property type="project" value="UniProtKB-KW"/>
</dbReference>
<dbReference type="Pfam" id="PF01551">
    <property type="entry name" value="Peptidase_M23"/>
    <property type="match status" value="1"/>
</dbReference>
<evidence type="ECO:0000256" key="5">
    <source>
        <dbReference type="ARBA" id="ARBA00022833"/>
    </source>
</evidence>
<dbReference type="InterPro" id="IPR016047">
    <property type="entry name" value="M23ase_b-sheet_dom"/>
</dbReference>
<keyword evidence="6" id="KW-0482">Metalloprotease</keyword>
<comment type="caution">
    <text evidence="8">The sequence shown here is derived from an EMBL/GenBank/DDBJ whole genome shotgun (WGS) entry which is preliminary data.</text>
</comment>
<accession>A0A1B9TTD5</accession>
<sequence>MTDTAENRVFGKKRQQHVLVLASGDKVRHMTIRPWMTALAGCTIGLFSLGYLGATGYLILRDDLIGATMARQTRMQHDYEDRIAALRAQVDRVTSRQLLDQQVVEKKVEKLLQQQAALTSRHGRMSELLERAENSGIAASTATAPIQTAPSSLSNAMAPEKRADLTGGLSAIENLMAPRPSQPEKPAGTDKRASYVPENGETPSDRADRVFSKVTLSLKDIERQQISRIARLTSDAEDKASAMQDIIRQAGLKIDESGTDGVGGPYADPQGNETDPFNMSLTNLDNALNRLDIVKETATALPFGNPAPGRAITSRFGNRLDPFLGRPALHTGIDFRAETGADVKATGAGKVTVAENSGGYGNMVEIDHGQGVSTRFGHLSTILVKAGDKVEAGDIVGRAGSTGRSTGPHVHYEVRRNDTPVDPMRFLVAGAELKTYLK</sequence>
<keyword evidence="2" id="KW-0645">Protease</keyword>
<evidence type="ECO:0000256" key="4">
    <source>
        <dbReference type="ARBA" id="ARBA00022801"/>
    </source>
</evidence>
<dbReference type="AlphaFoldDB" id="A0A1B9TTD5"/>
<dbReference type="Proteomes" id="UP000702952">
    <property type="component" value="Unassembled WGS sequence"/>
</dbReference>
<comment type="cofactor">
    <cofactor evidence="1">
        <name>Zn(2+)</name>
        <dbReference type="ChEBI" id="CHEBI:29105"/>
    </cofactor>
</comment>
<dbReference type="InterPro" id="IPR011055">
    <property type="entry name" value="Dup_hybrid_motif"/>
</dbReference>